<dbReference type="EMBL" id="WABS01000004">
    <property type="protein sequence ID" value="MBI0553459.1"/>
    <property type="molecule type" value="Genomic_DNA"/>
</dbReference>
<dbReference type="AlphaFoldDB" id="A0A0H3IB64"/>
<dbReference type="Proteomes" id="UP000269665">
    <property type="component" value="Unassembled WGS sequence"/>
</dbReference>
<name>A0A0H3IB64_PECPM</name>
<gene>
    <name evidence="1" type="ordered locus">W5S_4274</name>
    <name evidence="3" type="ORF">C5E00_15330</name>
    <name evidence="2" type="ORF">F6Q06_02980</name>
</gene>
<reference evidence="1 4" key="1">
    <citation type="journal article" date="2012" name="J. Bacteriol.">
        <title>Genome sequence of Pectobacterium sp. strain SCC3193.</title>
        <authorList>
            <person name="Koskinen J.P."/>
            <person name="Laine P."/>
            <person name="Niemi O."/>
            <person name="Nykyri J."/>
            <person name="Harjunpaa H."/>
            <person name="Auvinen P."/>
            <person name="Paulin L."/>
            <person name="Pirhonen M."/>
            <person name="Palva T."/>
            <person name="Holm L."/>
        </authorList>
    </citation>
    <scope>NUCLEOTIDE SEQUENCE [LARGE SCALE GENOMIC DNA]</scope>
    <source>
        <strain evidence="1 4">SCC3193</strain>
    </source>
</reference>
<dbReference type="HOGENOM" id="CLU_2410615_0_0_6"/>
<dbReference type="STRING" id="1905730.W5S_4274"/>
<evidence type="ECO:0000313" key="2">
    <source>
        <dbReference type="EMBL" id="MBI0553459.1"/>
    </source>
</evidence>
<organism evidence="1 4">
    <name type="scientific">Pectobacterium parmentieri</name>
    <dbReference type="NCBI Taxonomy" id="1905730"/>
    <lineage>
        <taxon>Bacteria</taxon>
        <taxon>Pseudomonadati</taxon>
        <taxon>Pseudomonadota</taxon>
        <taxon>Gammaproteobacteria</taxon>
        <taxon>Enterobacterales</taxon>
        <taxon>Pectobacteriaceae</taxon>
        <taxon>Pectobacterium</taxon>
    </lineage>
</organism>
<evidence type="ECO:0000313" key="3">
    <source>
        <dbReference type="EMBL" id="RKO78072.1"/>
    </source>
</evidence>
<accession>A0A0H3IB64</accession>
<dbReference type="EMBL" id="CP003415">
    <property type="protein sequence ID" value="AFI92330.1"/>
    <property type="molecule type" value="Genomic_DNA"/>
</dbReference>
<dbReference type="Proteomes" id="UP000008044">
    <property type="component" value="Chromosome"/>
</dbReference>
<dbReference type="KEGG" id="pec:W5S_4274"/>
<proteinExistence type="predicted"/>
<evidence type="ECO:0000313" key="6">
    <source>
        <dbReference type="Proteomes" id="UP001194579"/>
    </source>
</evidence>
<evidence type="ECO:0000313" key="4">
    <source>
        <dbReference type="Proteomes" id="UP000008044"/>
    </source>
</evidence>
<protein>
    <submittedName>
        <fullName evidence="1">Uncharacterized protein</fullName>
    </submittedName>
</protein>
<sequence length="92" mass="10634">MEVIREVPLISQNYVITYSAHDGNKPETNTLFFTGASDRSELENYLIVKRFVPEVIDANTVRWHSPDYSEYDVYLSVYPDKEEIIMAAISLD</sequence>
<dbReference type="EMBL" id="PSZG01000001">
    <property type="protein sequence ID" value="RKO78072.1"/>
    <property type="molecule type" value="Genomic_DNA"/>
</dbReference>
<keyword evidence="6" id="KW-1185">Reference proteome</keyword>
<dbReference type="OrthoDB" id="6420191at2"/>
<reference evidence="2" key="5">
    <citation type="submission" date="2024-05" db="EMBL/GenBank/DDBJ databases">
        <title>Identification of Pectobacterium versatile causing blackleg of potato from New York State with a whole genome sequencing approach.</title>
        <authorList>
            <person name="Ma X."/>
            <person name="Swingle B."/>
        </authorList>
    </citation>
    <scope>NUCLEOTIDE SEQUENCE</scope>
    <source>
        <strain evidence="2">NY1588A</strain>
    </source>
</reference>
<reference evidence="1" key="2">
    <citation type="submission" date="2012-03" db="EMBL/GenBank/DDBJ databases">
        <authorList>
            <person name="Koskinen P."/>
            <person name="Laine P."/>
            <person name="Niemi O."/>
            <person name="Nykyri J."/>
            <person name="Harjunpaa H."/>
            <person name="Auvinen P."/>
            <person name="Paulin L."/>
            <person name="Pirhonen M."/>
            <person name="Palva T."/>
            <person name="Holm L."/>
        </authorList>
    </citation>
    <scope>NUCLEOTIDE SEQUENCE</scope>
    <source>
        <strain evidence="1">SCC3193</strain>
    </source>
</reference>
<dbReference type="KEGG" id="ppar:A8F97_20910"/>
<reference evidence="3 5" key="3">
    <citation type="journal article" date="2018" name="BMC Genomics">
        <title>High genomic variability in the plant pathogenic bacterium Pectobacterium parmentieri deciphered from de novo assembled complete genomes.</title>
        <authorList>
            <person name="Zoledowska S."/>
            <person name="Motyka-Pomagruk A."/>
            <person name="Sledz W."/>
            <person name="Mengoni A."/>
            <person name="Lojkowska E."/>
        </authorList>
    </citation>
    <scope>NUCLEOTIDE SEQUENCE [LARGE SCALE GENOMIC DNA]</scope>
    <source>
        <strain evidence="3 5">IFB5626</strain>
    </source>
</reference>
<dbReference type="Proteomes" id="UP001194579">
    <property type="component" value="Unassembled WGS sequence"/>
</dbReference>
<evidence type="ECO:0000313" key="1">
    <source>
        <dbReference type="EMBL" id="AFI92330.1"/>
    </source>
</evidence>
<dbReference type="PATRIC" id="fig|1166016.3.peg.4354"/>
<evidence type="ECO:0000313" key="5">
    <source>
        <dbReference type="Proteomes" id="UP000269665"/>
    </source>
</evidence>
<dbReference type="eggNOG" id="ENOG5031HSK">
    <property type="taxonomic scope" value="Bacteria"/>
</dbReference>
<reference evidence="6" key="4">
    <citation type="submission" date="2023-07" db="EMBL/GenBank/DDBJ databases">
        <title>Identification of Pectobacterium versatile causing blackleg of potato from New York State with a whole genome sequencing approach.</title>
        <authorList>
            <person name="Ma X."/>
            <person name="Swingle B."/>
        </authorList>
    </citation>
    <scope>NUCLEOTIDE SEQUENCE [LARGE SCALE GENOMIC DNA]</scope>
    <source>
        <strain evidence="6">NY1588A</strain>
    </source>
</reference>